<dbReference type="Gene3D" id="1.10.4100.10">
    <property type="entry name" value="2-methylcitrate dehydratase PrpD"/>
    <property type="match status" value="1"/>
</dbReference>
<sequence>MATPPLTAHNPEGTRLPAVRVSDRVAVEYPIGHRRRRDEGIPVLKDKFERSLATRFAPKQAGRILDACGERERLEAMPVHEFVDLWAL</sequence>
<dbReference type="InterPro" id="IPR042183">
    <property type="entry name" value="MmgE/PrpD_sf_1"/>
</dbReference>
<dbReference type="AlphaFoldDB" id="A0A5B8RDC0"/>
<organism evidence="1">
    <name type="scientific">uncultured organism</name>
    <dbReference type="NCBI Taxonomy" id="155900"/>
    <lineage>
        <taxon>unclassified sequences</taxon>
        <taxon>environmental samples</taxon>
    </lineage>
</organism>
<gene>
    <name evidence="1" type="primary">prpD_1</name>
    <name evidence="1" type="ORF">KBTEX_02926</name>
</gene>
<proteinExistence type="predicted"/>
<dbReference type="GO" id="GO:0047547">
    <property type="term" value="F:2-methylcitrate dehydratase activity"/>
    <property type="evidence" value="ECO:0007669"/>
    <property type="project" value="UniProtKB-EC"/>
</dbReference>
<reference evidence="1" key="1">
    <citation type="submission" date="2019-06" db="EMBL/GenBank/DDBJ databases">
        <authorList>
            <person name="Murdoch R.W."/>
            <person name="Fathepure B."/>
        </authorList>
    </citation>
    <scope>NUCLEOTIDE SEQUENCE</scope>
</reference>
<keyword evidence="1" id="KW-0456">Lyase</keyword>
<dbReference type="InterPro" id="IPR036148">
    <property type="entry name" value="MmgE/PrpD_sf"/>
</dbReference>
<accession>A0A5B8RDC0</accession>
<dbReference type="SUPFAM" id="SSF103378">
    <property type="entry name" value="2-methylcitrate dehydratase PrpD"/>
    <property type="match status" value="1"/>
</dbReference>
<evidence type="ECO:0000313" key="1">
    <source>
        <dbReference type="EMBL" id="QEA06586.1"/>
    </source>
</evidence>
<name>A0A5B8RDC0_9ZZZZ</name>
<protein>
    <submittedName>
        <fullName evidence="1">2-methylcitrate dehydratase</fullName>
        <ecNumber evidence="1">4.2.1.79</ecNumber>
    </submittedName>
</protein>
<dbReference type="EMBL" id="MN079154">
    <property type="protein sequence ID" value="QEA06586.1"/>
    <property type="molecule type" value="Genomic_DNA"/>
</dbReference>
<dbReference type="EC" id="4.2.1.79" evidence="1"/>